<feature type="region of interest" description="Disordered" evidence="2">
    <location>
        <begin position="1022"/>
        <end position="1051"/>
    </location>
</feature>
<name>A0A0D8BA02_9ACTN</name>
<dbReference type="Proteomes" id="UP000032545">
    <property type="component" value="Unassembled WGS sequence"/>
</dbReference>
<evidence type="ECO:0000256" key="2">
    <source>
        <dbReference type="SAM" id="MobiDB-lite"/>
    </source>
</evidence>
<gene>
    <name evidence="3" type="ORF">FF36_04714</name>
</gene>
<dbReference type="RefSeq" id="WP_044887233.1">
    <property type="nucleotide sequence ID" value="NZ_JYFN01000047.1"/>
</dbReference>
<dbReference type="EMBL" id="JYFN01000047">
    <property type="protein sequence ID" value="KJE20940.1"/>
    <property type="molecule type" value="Genomic_DNA"/>
</dbReference>
<feature type="compositionally biased region" description="Low complexity" evidence="2">
    <location>
        <begin position="1023"/>
        <end position="1047"/>
    </location>
</feature>
<keyword evidence="4" id="KW-1185">Reference proteome</keyword>
<keyword evidence="1" id="KW-0175">Coiled coil</keyword>
<feature type="region of interest" description="Disordered" evidence="2">
    <location>
        <begin position="499"/>
        <end position="535"/>
    </location>
</feature>
<feature type="compositionally biased region" description="Low complexity" evidence="2">
    <location>
        <begin position="1655"/>
        <end position="1670"/>
    </location>
</feature>
<feature type="region of interest" description="Disordered" evidence="2">
    <location>
        <begin position="1643"/>
        <end position="1690"/>
    </location>
</feature>
<dbReference type="PATRIC" id="fig|1502723.3.peg.4680"/>
<dbReference type="PANTHER" id="PTHR48125">
    <property type="entry name" value="LP07818P1"/>
    <property type="match status" value="1"/>
</dbReference>
<comment type="caution">
    <text evidence="3">The sequence shown here is derived from an EMBL/GenBank/DDBJ whole genome shotgun (WGS) entry which is preliminary data.</text>
</comment>
<feature type="coiled-coil region" evidence="1">
    <location>
        <begin position="379"/>
        <end position="469"/>
    </location>
</feature>
<feature type="coiled-coil region" evidence="1">
    <location>
        <begin position="906"/>
        <end position="947"/>
    </location>
</feature>
<protein>
    <recommendedName>
        <fullName evidence="5">Chromosome segregation ATPase</fullName>
    </recommendedName>
</protein>
<accession>A0A0D8BA02</accession>
<feature type="compositionally biased region" description="Basic and acidic residues" evidence="2">
    <location>
        <begin position="1680"/>
        <end position="1690"/>
    </location>
</feature>
<reference evidence="3 4" key="2">
    <citation type="journal article" date="2016" name="Genome Announc.">
        <title>Permanent Draft Genome Sequences for Two Variants of Frankia sp. Strain CpI1, the First Frankia Strain Isolated from Root Nodules of Comptonia peregrina.</title>
        <authorList>
            <person name="Oshone R."/>
            <person name="Hurst S.G.IV."/>
            <person name="Abebe-Akele F."/>
            <person name="Simpson S."/>
            <person name="Morris K."/>
            <person name="Thomas W.K."/>
            <person name="Tisa L.S."/>
        </authorList>
    </citation>
    <scope>NUCLEOTIDE SEQUENCE [LARGE SCALE GENOMIC DNA]</scope>
    <source>
        <strain evidence="4">CpI1-S</strain>
    </source>
</reference>
<feature type="compositionally biased region" description="Low complexity" evidence="2">
    <location>
        <begin position="668"/>
        <end position="677"/>
    </location>
</feature>
<feature type="compositionally biased region" description="Acidic residues" evidence="2">
    <location>
        <begin position="658"/>
        <end position="667"/>
    </location>
</feature>
<evidence type="ECO:0000313" key="3">
    <source>
        <dbReference type="EMBL" id="KJE20940.1"/>
    </source>
</evidence>
<feature type="coiled-coil region" evidence="1">
    <location>
        <begin position="1132"/>
        <end position="1159"/>
    </location>
</feature>
<evidence type="ECO:0000313" key="4">
    <source>
        <dbReference type="Proteomes" id="UP000032545"/>
    </source>
</evidence>
<evidence type="ECO:0000256" key="1">
    <source>
        <dbReference type="SAM" id="Coils"/>
    </source>
</evidence>
<feature type="region of interest" description="Disordered" evidence="2">
    <location>
        <begin position="1233"/>
        <end position="1255"/>
    </location>
</feature>
<dbReference type="PANTHER" id="PTHR48125:SF10">
    <property type="entry name" value="OS12G0136300 PROTEIN"/>
    <property type="match status" value="1"/>
</dbReference>
<sequence length="1690" mass="175270">MYELSRVRLHSIGPPGARFGDVLLDFSGVGAPVAGPRQDGLFPVTPRQRRDAALPAVPALSSAPSPVAPVGPGTAIDPGTAAAETAVAGTAAAGTAVAPGRPRRPSPASVLFLENGGGKSVLIKLIFSVVLPGRRQVVGTSNGRVLDNFVLPGDCAHVICEWQHAVTGHRVVTGKVSEWRGRGAADAARLTEAWYSFRPGGSLEITSLPLTAEGRQVTLAGLRGRLHDAHGADPALDLTWETHQGAWREHLDTLGLDPELFRYQRAMNAGEGEAAEAFSFGSDEQFVDFLLRAVTPPEDPAGIADVVDGYATKLAERAALGAERDFVAGALARLAPLADAVERRASAGAGYAATQARIADLHDGVRARVRRDAAALAGLAAQVQAARDAERDADEARSRRHGAVLALRRRIAELRLADAERERDRLVTDARAAAAEIDAWRATEDVLRLAAASAEAERLTRLVADAEDVAAPALADRDGAARALLLGLNRLAEASGEAARQAEAEAGEHDRRAGAADRADRRASDEAAQARAREQALHQRRAAALDALAAAAGAGLIAPGGTDLARQAQRAGAEAQQAAAAVRDALRHATHAQDRGPADAATRAAQHRVVSAGAALDRLTGQLDQARAGAAALLADGRLAELLGDAGPASGLGGPDEVAGEDEDEPAAADQEASAADGESRGTDPSPTVSDDEAAAGSHRILDAVAEAAGERLAEAVAAAEARRLALSVAADADRRLLGALGGGGLRPPREEVAAAVDVLQAAGIAAVAGWSHLAHAVPAARRERVLRARPHLADGVIITDRAGHARIREVLDAAALLPDSVVAVGGVDDLLDDADPVIDGERITMVRPNPALYDTAAAATERETIRARQDERATLAAALSDRIATDRDLAAALAGWRRTHPPGHLDRLGTQLTAARETLTAAEAELAAAGREAAAAEQAARRALADVEPLRLAAAEAAARATALDQLARSVGDLAATEREIEQVAAVAEDRLAEARAAREHAATQRRAAAEAVRRADEARRNAAAARAESGSVVGAGDAAATASAGDEPRPPVAVLRAAYEAASRTYAQVEVGADLRGEVDRARREEAAARAALEAFEPAVRVRARELLAGVSGGDSATRAAGEARARRSAAAVGAELDGARERLGALREELRTATAEVQRRGVAPLTGEQVPTDLGHAGELLRAATAAVEHAEDGHARARAVRDDLVERSTRHTEELDAFTAIAESLADLPAATQPTMGPASAGTGGAGERERGASALAGPAMDDPAPADGVAVAVPFTGDARQARESSHRLRLAWREAAAGYGQAAGAVRTAADVVTAWAAQDRFDAVRSPARRQMRRAGREAVADGAAAWAQALAPRLRSLDDDLAHIGRNREAIVARLEGMVRAALGTLRAAGRLSRLPDQLGDWSGQDFLRITFAEPDDRALTEALGRVVDETAAAAVATRPRPGVAVGVGTGDARGTRAAAAVLRDGMGLLLRGVRAALPRGVRVEILKPDAVLRTERVRVSELGDVFSGGQQLTAAIILYCTMAALRANDRGQLRAPHAGVLFLDNPIGRASAGYLLDLQLAVADRLGVQLVYTTGLFDTAALSAFPLIVRLRNDADLRAGRKYLRVEEHLRPGLTPPDPVSAGAAVTGVITATRLFARPRPPTPAAGPDDTPGLDDTPTGPTTGGGHGHHLAGERPDRRPS</sequence>
<organism evidence="3 4">
    <name type="scientific">Frankia torreyi</name>
    <dbReference type="NCBI Taxonomy" id="1856"/>
    <lineage>
        <taxon>Bacteria</taxon>
        <taxon>Bacillati</taxon>
        <taxon>Actinomycetota</taxon>
        <taxon>Actinomycetes</taxon>
        <taxon>Frankiales</taxon>
        <taxon>Frankiaceae</taxon>
        <taxon>Frankia</taxon>
    </lineage>
</organism>
<reference evidence="4" key="1">
    <citation type="submission" date="2015-02" db="EMBL/GenBank/DDBJ databases">
        <title>Draft Genome of Frankia sp. CpI1-S.</title>
        <authorList>
            <person name="Oshone R.T."/>
            <person name="Ngom M."/>
            <person name="Ghodhbane-Gtari F."/>
            <person name="Gtari M."/>
            <person name="Morris K."/>
            <person name="Thomas K."/>
            <person name="Sen A."/>
            <person name="Tisa L.S."/>
        </authorList>
    </citation>
    <scope>NUCLEOTIDE SEQUENCE [LARGE SCALE GENOMIC DNA]</scope>
    <source>
        <strain evidence="4">CpI1-S</strain>
    </source>
</reference>
<feature type="region of interest" description="Disordered" evidence="2">
    <location>
        <begin position="646"/>
        <end position="695"/>
    </location>
</feature>
<proteinExistence type="predicted"/>
<feature type="compositionally biased region" description="Basic and acidic residues" evidence="2">
    <location>
        <begin position="500"/>
        <end position="525"/>
    </location>
</feature>
<evidence type="ECO:0008006" key="5">
    <source>
        <dbReference type="Google" id="ProtNLM"/>
    </source>
</evidence>